<dbReference type="PROSITE" id="PS51724">
    <property type="entry name" value="SPOR"/>
    <property type="match status" value="1"/>
</dbReference>
<evidence type="ECO:0000256" key="1">
    <source>
        <dbReference type="SAM" id="MobiDB-lite"/>
    </source>
</evidence>
<dbReference type="InterPro" id="IPR036680">
    <property type="entry name" value="SPOR-like_sf"/>
</dbReference>
<dbReference type="AlphaFoldDB" id="A0AAX4HLU8"/>
<feature type="transmembrane region" description="Helical" evidence="2">
    <location>
        <begin position="15"/>
        <end position="34"/>
    </location>
</feature>
<proteinExistence type="predicted"/>
<evidence type="ECO:0000313" key="4">
    <source>
        <dbReference type="EMBL" id="WPU64234.1"/>
    </source>
</evidence>
<dbReference type="GO" id="GO:0042834">
    <property type="term" value="F:peptidoglycan binding"/>
    <property type="evidence" value="ECO:0007669"/>
    <property type="project" value="InterPro"/>
</dbReference>
<evidence type="ECO:0000256" key="2">
    <source>
        <dbReference type="SAM" id="Phobius"/>
    </source>
</evidence>
<accession>A0AAX4HLU8</accession>
<feature type="compositionally biased region" description="Low complexity" evidence="1">
    <location>
        <begin position="100"/>
        <end position="113"/>
    </location>
</feature>
<feature type="domain" description="SPOR" evidence="3">
    <location>
        <begin position="114"/>
        <end position="195"/>
    </location>
</feature>
<gene>
    <name evidence="4" type="ORF">SOO65_16190</name>
</gene>
<dbReference type="KEGG" id="psti:SOO65_16190"/>
<evidence type="ECO:0000259" key="3">
    <source>
        <dbReference type="PROSITE" id="PS51724"/>
    </source>
</evidence>
<name>A0AAX4HLU8_9BACT</name>
<keyword evidence="5" id="KW-1185">Reference proteome</keyword>
<dbReference type="InterPro" id="IPR007730">
    <property type="entry name" value="SPOR-like_dom"/>
</dbReference>
<keyword evidence="2" id="KW-0472">Membrane</keyword>
<protein>
    <submittedName>
        <fullName evidence="4">SPOR domain-containing protein</fullName>
    </submittedName>
</protein>
<dbReference type="EMBL" id="CP139487">
    <property type="protein sequence ID" value="WPU64234.1"/>
    <property type="molecule type" value="Genomic_DNA"/>
</dbReference>
<dbReference type="RefSeq" id="WP_321392639.1">
    <property type="nucleotide sequence ID" value="NZ_CP139487.1"/>
</dbReference>
<keyword evidence="2" id="KW-1133">Transmembrane helix</keyword>
<reference evidence="4 5" key="1">
    <citation type="submission" date="2023-11" db="EMBL/GenBank/DDBJ databases">
        <title>Peredibacter starrii A3.12.</title>
        <authorList>
            <person name="Mitchell R.J."/>
        </authorList>
    </citation>
    <scope>NUCLEOTIDE SEQUENCE [LARGE SCALE GENOMIC DNA]</scope>
    <source>
        <strain evidence="4 5">A3.12</strain>
    </source>
</reference>
<sequence>MEENNKVIIFEKKEIIIVLTFVVVLIITSFTLGIRLGKKLALDASGVKSEDVKAVELKSTVEEDAEAVVSEDAKLTDEEKLKKLMDESKNRLSDELEKFSTPQNPPTTTAAPQSTMAGKFTIQLGSYNTMEEAKQFAEGFTVRGYSPIINEVKIEGKGNWYRVSLGLFDSVEEAKTYIKSEQSLFAGQDHIITEIK</sequence>
<dbReference type="Gene3D" id="3.30.70.1070">
    <property type="entry name" value="Sporulation related repeat"/>
    <property type="match status" value="1"/>
</dbReference>
<keyword evidence="2" id="KW-0812">Transmembrane</keyword>
<organism evidence="4 5">
    <name type="scientific">Peredibacter starrii</name>
    <dbReference type="NCBI Taxonomy" id="28202"/>
    <lineage>
        <taxon>Bacteria</taxon>
        <taxon>Pseudomonadati</taxon>
        <taxon>Bdellovibrionota</taxon>
        <taxon>Bacteriovoracia</taxon>
        <taxon>Bacteriovoracales</taxon>
        <taxon>Bacteriovoracaceae</taxon>
        <taxon>Peredibacter</taxon>
    </lineage>
</organism>
<dbReference type="Pfam" id="PF05036">
    <property type="entry name" value="SPOR"/>
    <property type="match status" value="1"/>
</dbReference>
<feature type="region of interest" description="Disordered" evidence="1">
    <location>
        <begin position="93"/>
        <end position="113"/>
    </location>
</feature>
<dbReference type="Proteomes" id="UP001324634">
    <property type="component" value="Chromosome"/>
</dbReference>
<dbReference type="SUPFAM" id="SSF110997">
    <property type="entry name" value="Sporulation related repeat"/>
    <property type="match status" value="1"/>
</dbReference>
<evidence type="ECO:0000313" key="5">
    <source>
        <dbReference type="Proteomes" id="UP001324634"/>
    </source>
</evidence>